<feature type="region of interest" description="Disordered" evidence="11">
    <location>
        <begin position="226"/>
        <end position="260"/>
    </location>
</feature>
<evidence type="ECO:0000256" key="10">
    <source>
        <dbReference type="RuleBase" id="RU367105"/>
    </source>
</evidence>
<dbReference type="Gene3D" id="3.30.390.130">
    <property type="match status" value="1"/>
</dbReference>
<dbReference type="InterPro" id="IPR035979">
    <property type="entry name" value="RBD_domain_sf"/>
</dbReference>
<dbReference type="InterPro" id="IPR001841">
    <property type="entry name" value="Znf_RING"/>
</dbReference>
<name>A0A9J7L1Y8_BRAFL</name>
<organism evidence="15 16">
    <name type="scientific">Branchiostoma floridae</name>
    <name type="common">Florida lancelet</name>
    <name type="synonym">Amphioxus</name>
    <dbReference type="NCBI Taxonomy" id="7739"/>
    <lineage>
        <taxon>Eukaryota</taxon>
        <taxon>Metazoa</taxon>
        <taxon>Chordata</taxon>
        <taxon>Cephalochordata</taxon>
        <taxon>Leptocardii</taxon>
        <taxon>Amphioxiformes</taxon>
        <taxon>Branchiostomatidae</taxon>
        <taxon>Branchiostoma</taxon>
    </lineage>
</organism>
<keyword evidence="15" id="KW-1185">Reference proteome</keyword>
<dbReference type="InterPro" id="IPR002589">
    <property type="entry name" value="Macro_dom"/>
</dbReference>
<dbReference type="AlphaFoldDB" id="A0A9J7L1Y8"/>
<dbReference type="InterPro" id="IPR039399">
    <property type="entry name" value="Deltex_C_sf"/>
</dbReference>
<keyword evidence="9" id="KW-0694">RNA-binding</keyword>
<feature type="compositionally biased region" description="Polar residues" evidence="11">
    <location>
        <begin position="229"/>
        <end position="238"/>
    </location>
</feature>
<dbReference type="Pfam" id="PF01661">
    <property type="entry name" value="Macro"/>
    <property type="match status" value="1"/>
</dbReference>
<dbReference type="InterPro" id="IPR017907">
    <property type="entry name" value="Znf_RING_CS"/>
</dbReference>
<evidence type="ECO:0000256" key="3">
    <source>
        <dbReference type="ARBA" id="ARBA00009413"/>
    </source>
</evidence>
<comment type="pathway">
    <text evidence="2 10">Protein modification; protein ubiquitination.</text>
</comment>
<keyword evidence="10" id="KW-0963">Cytoplasm</keyword>
<dbReference type="PROSITE" id="PS50089">
    <property type="entry name" value="ZF_RING_2"/>
    <property type="match status" value="1"/>
</dbReference>
<dbReference type="GO" id="GO:0003723">
    <property type="term" value="F:RNA binding"/>
    <property type="evidence" value="ECO:0007669"/>
    <property type="project" value="UniProtKB-UniRule"/>
</dbReference>
<dbReference type="Pfam" id="PF18102">
    <property type="entry name" value="DTC"/>
    <property type="match status" value="1"/>
</dbReference>
<evidence type="ECO:0000256" key="6">
    <source>
        <dbReference type="ARBA" id="ARBA00022771"/>
    </source>
</evidence>
<evidence type="ECO:0000256" key="11">
    <source>
        <dbReference type="SAM" id="MobiDB-lite"/>
    </source>
</evidence>
<keyword evidence="5 10" id="KW-0479">Metal-binding</keyword>
<protein>
    <recommendedName>
        <fullName evidence="10">E3 ubiquitin-protein ligase</fullName>
        <ecNumber evidence="10">2.3.2.27</ecNumber>
    </recommendedName>
</protein>
<evidence type="ECO:0000256" key="7">
    <source>
        <dbReference type="ARBA" id="ARBA00022833"/>
    </source>
</evidence>
<evidence type="ECO:0000256" key="5">
    <source>
        <dbReference type="ARBA" id="ARBA00022723"/>
    </source>
</evidence>
<dbReference type="OMA" id="CTYLNCF"/>
<dbReference type="PROSITE" id="PS51154">
    <property type="entry name" value="MACRO"/>
    <property type="match status" value="1"/>
</dbReference>
<evidence type="ECO:0000259" key="14">
    <source>
        <dbReference type="PROSITE" id="PS51154"/>
    </source>
</evidence>
<dbReference type="RefSeq" id="XP_035673945.1">
    <property type="nucleotide sequence ID" value="XM_035818052.1"/>
</dbReference>
<keyword evidence="7 10" id="KW-0862">Zinc</keyword>
<proteinExistence type="inferred from homology"/>
<dbReference type="CDD" id="cd02907">
    <property type="entry name" value="Macro_Af1521_BAL-like"/>
    <property type="match status" value="1"/>
</dbReference>
<dbReference type="GO" id="GO:0007219">
    <property type="term" value="P:Notch signaling pathway"/>
    <property type="evidence" value="ECO:0007669"/>
    <property type="project" value="InterPro"/>
</dbReference>
<comment type="catalytic activity">
    <reaction evidence="1 10">
        <text>S-ubiquitinyl-[E2 ubiquitin-conjugating enzyme]-L-cysteine + [acceptor protein]-L-lysine = [E2 ubiquitin-conjugating enzyme]-L-cysteine + N(6)-ubiquitinyl-[acceptor protein]-L-lysine.</text>
        <dbReference type="EC" id="2.3.2.27"/>
    </reaction>
</comment>
<dbReference type="GO" id="GO:0016567">
    <property type="term" value="P:protein ubiquitination"/>
    <property type="evidence" value="ECO:0007669"/>
    <property type="project" value="UniProtKB-UniRule"/>
</dbReference>
<evidence type="ECO:0000313" key="15">
    <source>
        <dbReference type="Proteomes" id="UP000001554"/>
    </source>
</evidence>
<dbReference type="GO" id="GO:0005737">
    <property type="term" value="C:cytoplasm"/>
    <property type="evidence" value="ECO:0007669"/>
    <property type="project" value="UniProtKB-SubCell"/>
</dbReference>
<dbReference type="GeneID" id="118414188"/>
<feature type="domain" description="RING-type" evidence="12">
    <location>
        <begin position="677"/>
        <end position="715"/>
    </location>
</feature>
<dbReference type="SUPFAM" id="SSF52949">
    <property type="entry name" value="Macro domain-like"/>
    <property type="match status" value="1"/>
</dbReference>
<keyword evidence="6 8" id="KW-0863">Zinc-finger</keyword>
<dbReference type="GO" id="GO:0008270">
    <property type="term" value="F:zinc ion binding"/>
    <property type="evidence" value="ECO:0007669"/>
    <property type="project" value="UniProtKB-KW"/>
</dbReference>
<dbReference type="PANTHER" id="PTHR12622">
    <property type="entry name" value="DELTEX-RELATED"/>
    <property type="match status" value="1"/>
</dbReference>
<dbReference type="Pfam" id="PF13923">
    <property type="entry name" value="zf-C3HC4_2"/>
    <property type="match status" value="1"/>
</dbReference>
<dbReference type="CDD" id="cd09633">
    <property type="entry name" value="Deltex_C"/>
    <property type="match status" value="1"/>
</dbReference>
<dbReference type="Pfam" id="PF23085">
    <property type="entry name" value="RRM_PARP14_3"/>
    <property type="match status" value="1"/>
</dbReference>
<sequence>MRRGACDNMGDVTGEGEGIMDDKSSRNRARRDDDPDYDRRSILVSNIPDGINEDKLEIHFMRKSNGGGDIENITLRDSSTAKITYLDESSIQGVLDKEQFIRDKKVEVQRWPLKPDGAEGLPRVPQKDSYEGIQVFKTVRALVGPEKSRYITESWKRTVKMGKDLDGIKFKKGKESNGVEIVGKWGMIRKVRSLLQIEVHCAQGTHAIGQTTSQPGTRMPLTHVDKGRTSGQLPHTNGGQYGGPSASTSHYSKQVNHASQATPDDPIKIVIDPDIMSYLRQVNESQVLDIILKNKAVIVMNDVNGQTEVGFFGSDAAGSDPNNALEEFTTLYQKTHHGIVCKMLDLQSKHIPPNQVSKAVAKITEDFPRVMLKTTVDKGVMFYGTDREVQEAKTAMCDHLGIAARGRRRRGMDVTAGLPNASRRGGTGAGSSSTTEWFNHTTKEGIQIVVALGDITHLPVDVIANAANEHLSHGSGVAGAISRAGGPSVQQESSYHVKTYGRVRVTETAVTGGGQLPCKNIIHAVGPRWTHGREDANVRELQQTCYNILNEASATLKARSVAIPAISSGIFGMPKQTCAESLVSGLERFLQRVRSSSCTLRRIIFIDMDQATVKVLADTFDKKLSSSASAITTDPEASSDDGVSRPPSDRYHQTSSRKSHTDPGDKGGGADAAADDCSICISEITDPKSLPCKHTFCRACVDTALSYKSQCPMCNTIVGELKGNQPPGRMDWHTDYGTRLPGYENYGTIVINYYFSSGTQGPDHPNPGHHFSGTSRTAYLPNNEEGREFVQLLKRAFDNRLVFTVGTSVTTGATDTVVWNDIHHKTRVYGGASGYGYPDPGYLARLREELATKGIK</sequence>
<accession>A0A9J7L1Y8</accession>
<evidence type="ECO:0000256" key="8">
    <source>
        <dbReference type="PROSITE-ProRule" id="PRU00175"/>
    </source>
</evidence>
<reference evidence="16" key="2">
    <citation type="submission" date="2025-08" db="UniProtKB">
        <authorList>
            <consortium name="RefSeq"/>
        </authorList>
    </citation>
    <scope>IDENTIFICATION</scope>
    <source>
        <strain evidence="16">S238N-H82</strain>
        <tissue evidence="16">Testes</tissue>
    </source>
</reference>
<comment type="subcellular location">
    <subcellularLocation>
        <location evidence="10">Cytoplasm</location>
    </subcellularLocation>
</comment>
<evidence type="ECO:0000313" key="16">
    <source>
        <dbReference type="RefSeq" id="XP_035673945.1"/>
    </source>
</evidence>
<keyword evidence="4 10" id="KW-0808">Transferase</keyword>
<dbReference type="SUPFAM" id="SSF57850">
    <property type="entry name" value="RING/U-box"/>
    <property type="match status" value="1"/>
</dbReference>
<evidence type="ECO:0000256" key="1">
    <source>
        <dbReference type="ARBA" id="ARBA00000900"/>
    </source>
</evidence>
<evidence type="ECO:0000259" key="13">
    <source>
        <dbReference type="PROSITE" id="PS50102"/>
    </source>
</evidence>
<dbReference type="Proteomes" id="UP000001554">
    <property type="component" value="Chromosome 4"/>
</dbReference>
<dbReference type="EC" id="2.3.2.27" evidence="10"/>
<reference evidence="15" key="1">
    <citation type="journal article" date="2020" name="Nat. Ecol. Evol.">
        <title>Deeply conserved synteny resolves early events in vertebrate evolution.</title>
        <authorList>
            <person name="Simakov O."/>
            <person name="Marletaz F."/>
            <person name="Yue J.X."/>
            <person name="O'Connell B."/>
            <person name="Jenkins J."/>
            <person name="Brandt A."/>
            <person name="Calef R."/>
            <person name="Tung C.H."/>
            <person name="Huang T.K."/>
            <person name="Schmutz J."/>
            <person name="Satoh N."/>
            <person name="Yu J.K."/>
            <person name="Putnam N.H."/>
            <person name="Green R.E."/>
            <person name="Rokhsar D.S."/>
        </authorList>
    </citation>
    <scope>NUCLEOTIDE SEQUENCE [LARGE SCALE GENOMIC DNA]</scope>
    <source>
        <strain evidence="15">S238N-H82</strain>
    </source>
</reference>
<dbReference type="InterPro" id="IPR039398">
    <property type="entry name" value="Deltex_fam"/>
</dbReference>
<evidence type="ECO:0000256" key="9">
    <source>
        <dbReference type="PROSITE-ProRule" id="PRU00176"/>
    </source>
</evidence>
<dbReference type="Gene3D" id="3.40.220.10">
    <property type="entry name" value="Leucine Aminopeptidase, subunit E, domain 1"/>
    <property type="match status" value="1"/>
</dbReference>
<dbReference type="Gene3D" id="3.30.70.330">
    <property type="match status" value="1"/>
</dbReference>
<dbReference type="InterPro" id="IPR043472">
    <property type="entry name" value="Macro_dom-like"/>
</dbReference>
<comment type="similarity">
    <text evidence="3 10">Belongs to the Deltex family.</text>
</comment>
<feature type="region of interest" description="Disordered" evidence="11">
    <location>
        <begin position="1"/>
        <end position="40"/>
    </location>
</feature>
<evidence type="ECO:0000259" key="12">
    <source>
        <dbReference type="PROSITE" id="PS50089"/>
    </source>
</evidence>
<dbReference type="PROSITE" id="PS50102">
    <property type="entry name" value="RRM"/>
    <property type="match status" value="1"/>
</dbReference>
<feature type="region of interest" description="Disordered" evidence="11">
    <location>
        <begin position="415"/>
        <end position="434"/>
    </location>
</feature>
<dbReference type="GO" id="GO:0061630">
    <property type="term" value="F:ubiquitin protein ligase activity"/>
    <property type="evidence" value="ECO:0007669"/>
    <property type="project" value="UniProtKB-UniRule"/>
</dbReference>
<evidence type="ECO:0000256" key="4">
    <source>
        <dbReference type="ARBA" id="ARBA00022679"/>
    </source>
</evidence>
<feature type="domain" description="RRM" evidence="13">
    <location>
        <begin position="40"/>
        <end position="109"/>
    </location>
</feature>
<feature type="region of interest" description="Disordered" evidence="11">
    <location>
        <begin position="628"/>
        <end position="669"/>
    </location>
</feature>
<dbReference type="InterPro" id="IPR039396">
    <property type="entry name" value="Deltex_C"/>
</dbReference>
<dbReference type="OrthoDB" id="527344at2759"/>
<dbReference type="InterPro" id="IPR000504">
    <property type="entry name" value="RRM_dom"/>
</dbReference>
<gene>
    <name evidence="16" type="primary">LOC118414188</name>
</gene>
<dbReference type="InterPro" id="IPR012677">
    <property type="entry name" value="Nucleotide-bd_a/b_plait_sf"/>
</dbReference>
<feature type="compositionally biased region" description="Basic and acidic residues" evidence="11">
    <location>
        <begin position="20"/>
        <end position="40"/>
    </location>
</feature>
<dbReference type="InterPro" id="IPR013083">
    <property type="entry name" value="Znf_RING/FYVE/PHD"/>
</dbReference>
<dbReference type="Gene3D" id="3.30.40.10">
    <property type="entry name" value="Zinc/RING finger domain, C3HC4 (zinc finger)"/>
    <property type="match status" value="1"/>
</dbReference>
<feature type="domain" description="Macro" evidence="14">
    <location>
        <begin position="435"/>
        <end position="624"/>
    </location>
</feature>
<dbReference type="SMART" id="SM00184">
    <property type="entry name" value="RING"/>
    <property type="match status" value="1"/>
</dbReference>
<dbReference type="SMART" id="SM00506">
    <property type="entry name" value="A1pp"/>
    <property type="match status" value="1"/>
</dbReference>
<dbReference type="PROSITE" id="PS00518">
    <property type="entry name" value="ZF_RING_1"/>
    <property type="match status" value="1"/>
</dbReference>
<evidence type="ECO:0000256" key="2">
    <source>
        <dbReference type="ARBA" id="ARBA00004906"/>
    </source>
</evidence>
<feature type="compositionally biased region" description="Polar residues" evidence="11">
    <location>
        <begin position="245"/>
        <end position="260"/>
    </location>
</feature>
<dbReference type="SUPFAM" id="SSF54928">
    <property type="entry name" value="RNA-binding domain, RBD"/>
    <property type="match status" value="1"/>
</dbReference>